<accession>A0ACC0NSV5</accession>
<evidence type="ECO:0000313" key="2">
    <source>
        <dbReference type="Proteomes" id="UP001062846"/>
    </source>
</evidence>
<organism evidence="1 2">
    <name type="scientific">Rhododendron molle</name>
    <name type="common">Chinese azalea</name>
    <name type="synonym">Azalea mollis</name>
    <dbReference type="NCBI Taxonomy" id="49168"/>
    <lineage>
        <taxon>Eukaryota</taxon>
        <taxon>Viridiplantae</taxon>
        <taxon>Streptophyta</taxon>
        <taxon>Embryophyta</taxon>
        <taxon>Tracheophyta</taxon>
        <taxon>Spermatophyta</taxon>
        <taxon>Magnoliopsida</taxon>
        <taxon>eudicotyledons</taxon>
        <taxon>Gunneridae</taxon>
        <taxon>Pentapetalae</taxon>
        <taxon>asterids</taxon>
        <taxon>Ericales</taxon>
        <taxon>Ericaceae</taxon>
        <taxon>Ericoideae</taxon>
        <taxon>Rhodoreae</taxon>
        <taxon>Rhododendron</taxon>
    </lineage>
</organism>
<gene>
    <name evidence="1" type="ORF">RHMOL_Rhmol05G0181700</name>
</gene>
<dbReference type="EMBL" id="CM046392">
    <property type="protein sequence ID" value="KAI8555563.1"/>
    <property type="molecule type" value="Genomic_DNA"/>
</dbReference>
<evidence type="ECO:0000313" key="1">
    <source>
        <dbReference type="EMBL" id="KAI8555563.1"/>
    </source>
</evidence>
<keyword evidence="2" id="KW-1185">Reference proteome</keyword>
<dbReference type="Proteomes" id="UP001062846">
    <property type="component" value="Chromosome 5"/>
</dbReference>
<reference evidence="1" key="1">
    <citation type="submission" date="2022-02" db="EMBL/GenBank/DDBJ databases">
        <title>Plant Genome Project.</title>
        <authorList>
            <person name="Zhang R.-G."/>
        </authorList>
    </citation>
    <scope>NUCLEOTIDE SEQUENCE</scope>
    <source>
        <strain evidence="1">AT1</strain>
    </source>
</reference>
<comment type="caution">
    <text evidence="1">The sequence shown here is derived from an EMBL/GenBank/DDBJ whole genome shotgun (WGS) entry which is preliminary data.</text>
</comment>
<sequence length="99" mass="12169">MVEHPLKEHRINGFGFIAKRVNMGVNMMEQDMQLVIGTHLQLHKCIQTKHFLGVIHVWLRRRLTKRNQMRWRITKRSRMRRRITKRNQMRRRAVQTKTL</sequence>
<protein>
    <submittedName>
        <fullName evidence="1">Uncharacterized protein</fullName>
    </submittedName>
</protein>
<proteinExistence type="predicted"/>
<name>A0ACC0NSV5_RHOML</name>